<name>A0ABW4IV39_9ACTN</name>
<accession>A0ABW4IV39</accession>
<dbReference type="Proteomes" id="UP001597261">
    <property type="component" value="Unassembled WGS sequence"/>
</dbReference>
<sequence length="144" mass="15195">MDGSVEAYGEDPYGGAGYASGYAYPAPPYAYDHGRSAAADQATAVVAWDVFHADAPDVPPFAVPPPEPDASGHAVPVPAEPEGESARNDLTPPEPAAPHPARCDVLAHAAPYRFPYAAPYDAFPHPALYDGVRLPASHEPTQWY</sequence>
<dbReference type="RefSeq" id="WP_381084428.1">
    <property type="nucleotide sequence ID" value="NZ_JBHUDX010000053.1"/>
</dbReference>
<dbReference type="EMBL" id="JBHUDX010000053">
    <property type="protein sequence ID" value="MFD1660386.1"/>
    <property type="molecule type" value="Genomic_DNA"/>
</dbReference>
<evidence type="ECO:0000256" key="1">
    <source>
        <dbReference type="SAM" id="MobiDB-lite"/>
    </source>
</evidence>
<evidence type="ECO:0000313" key="2">
    <source>
        <dbReference type="EMBL" id="MFD1660386.1"/>
    </source>
</evidence>
<gene>
    <name evidence="2" type="ORF">ACFSL4_19790</name>
</gene>
<reference evidence="3" key="1">
    <citation type="journal article" date="2019" name="Int. J. Syst. Evol. Microbiol.">
        <title>The Global Catalogue of Microorganisms (GCM) 10K type strain sequencing project: providing services to taxonomists for standard genome sequencing and annotation.</title>
        <authorList>
            <consortium name="The Broad Institute Genomics Platform"/>
            <consortium name="The Broad Institute Genome Sequencing Center for Infectious Disease"/>
            <person name="Wu L."/>
            <person name="Ma J."/>
        </authorList>
    </citation>
    <scope>NUCLEOTIDE SEQUENCE [LARGE SCALE GENOMIC DNA]</scope>
    <source>
        <strain evidence="3">CGMCC 1.12470</strain>
    </source>
</reference>
<comment type="caution">
    <text evidence="2">The sequence shown here is derived from an EMBL/GenBank/DDBJ whole genome shotgun (WGS) entry which is preliminary data.</text>
</comment>
<evidence type="ECO:0000313" key="3">
    <source>
        <dbReference type="Proteomes" id="UP001597261"/>
    </source>
</evidence>
<feature type="compositionally biased region" description="Pro residues" evidence="1">
    <location>
        <begin position="59"/>
        <end position="68"/>
    </location>
</feature>
<protein>
    <submittedName>
        <fullName evidence="2">Uncharacterized protein</fullName>
    </submittedName>
</protein>
<keyword evidence="3" id="KW-1185">Reference proteome</keyword>
<organism evidence="2 3">
    <name type="scientific">Streptomyces caeni</name>
    <dbReference type="NCBI Taxonomy" id="2307231"/>
    <lineage>
        <taxon>Bacteria</taxon>
        <taxon>Bacillati</taxon>
        <taxon>Actinomycetota</taxon>
        <taxon>Actinomycetes</taxon>
        <taxon>Kitasatosporales</taxon>
        <taxon>Streptomycetaceae</taxon>
        <taxon>Streptomyces</taxon>
    </lineage>
</organism>
<proteinExistence type="predicted"/>
<feature type="region of interest" description="Disordered" evidence="1">
    <location>
        <begin position="59"/>
        <end position="99"/>
    </location>
</feature>